<accession>A0AAU9DGM2</accession>
<evidence type="ECO:0000313" key="2">
    <source>
        <dbReference type="Proteomes" id="UP001321582"/>
    </source>
</evidence>
<dbReference type="RefSeq" id="WP_307904304.1">
    <property type="nucleotide sequence ID" value="NZ_AP027059.1"/>
</dbReference>
<gene>
    <name evidence="1" type="ORF">HLVA_19820</name>
</gene>
<dbReference type="SUPFAM" id="SSF53756">
    <property type="entry name" value="UDP-Glycosyltransferase/glycogen phosphorylase"/>
    <property type="match status" value="1"/>
</dbReference>
<keyword evidence="2" id="KW-1185">Reference proteome</keyword>
<evidence type="ECO:0008006" key="3">
    <source>
        <dbReference type="Google" id="ProtNLM"/>
    </source>
</evidence>
<dbReference type="Proteomes" id="UP001321582">
    <property type="component" value="Chromosome"/>
</dbReference>
<dbReference type="Gene3D" id="3.40.50.2000">
    <property type="entry name" value="Glycogen Phosphorylase B"/>
    <property type="match status" value="2"/>
</dbReference>
<sequence>MDKLLIITYDMIPYSNAWGNCQRMYYLGEYLNKKSDMEVHMIASKKNYIDNFNKEINFKIEYFPSENNEKNKKSKKSITARDLIKNIFKKFDKIYFNDPFPGMGLLGFLWYIKNKKNIIQYIKKEKINKIIISGPPFSLYYLVNDIKKINSNIKIILDFRDPWNTWNENKGIALYIEKKHLKKVDKIVVATDNAKKEKIKKFGIGIDKIDAIYNGYSEEDWEKINSFEENKIKTDKIVISYLGNIDFKQGGFRDTTNFFKAYEKLEKEKEKYKIRFIGVNKTSLVLELIKKYSEIDFIGKIPPRDAMLEMKKSDILLNIHTLEDKSSELLIAGKFFDYLRSGKKIFSISSDKSIVSKLIREKNLGIAVPNDEIDIYNAFKKILDFKNKENNINEIELFSREFQNRDYLKIIKKL</sequence>
<dbReference type="AlphaFoldDB" id="A0AAU9DGM2"/>
<protein>
    <recommendedName>
        <fullName evidence="3">Glycosyltransferase subfamily 4-like N-terminal domain-containing protein</fullName>
    </recommendedName>
</protein>
<proteinExistence type="predicted"/>
<evidence type="ECO:0000313" key="1">
    <source>
        <dbReference type="EMBL" id="BDU51413.1"/>
    </source>
</evidence>
<dbReference type="KEGG" id="haby:HLVA_19820"/>
<organism evidence="1 2">
    <name type="scientific">Haliovirga abyssi</name>
    <dbReference type="NCBI Taxonomy" id="2996794"/>
    <lineage>
        <taxon>Bacteria</taxon>
        <taxon>Fusobacteriati</taxon>
        <taxon>Fusobacteriota</taxon>
        <taxon>Fusobacteriia</taxon>
        <taxon>Fusobacteriales</taxon>
        <taxon>Haliovirgaceae</taxon>
        <taxon>Haliovirga</taxon>
    </lineage>
</organism>
<name>A0AAU9DGM2_9FUSO</name>
<reference evidence="1 2" key="1">
    <citation type="submission" date="2022-11" db="EMBL/GenBank/DDBJ databases">
        <title>Haliovirga abyssi gen. nov., sp. nov., a mesophilic fermentative bacterium isolated from the Iheya North hydrothermal field and the proposal of Haliovirgaceae fam. nov.</title>
        <authorList>
            <person name="Miyazaki U."/>
            <person name="Tame A."/>
            <person name="Miyazaki J."/>
            <person name="Takai K."/>
            <person name="Sawayama S."/>
            <person name="Kitajima M."/>
            <person name="Okamoto A."/>
            <person name="Nakagawa S."/>
        </authorList>
    </citation>
    <scope>NUCLEOTIDE SEQUENCE [LARGE SCALE GENOMIC DNA]</scope>
    <source>
        <strain evidence="1 2">IC12</strain>
    </source>
</reference>
<dbReference type="EMBL" id="AP027059">
    <property type="protein sequence ID" value="BDU51413.1"/>
    <property type="molecule type" value="Genomic_DNA"/>
</dbReference>